<dbReference type="GO" id="GO:0004842">
    <property type="term" value="F:ubiquitin-protein transferase activity"/>
    <property type="evidence" value="ECO:0007669"/>
    <property type="project" value="InterPro"/>
</dbReference>
<dbReference type="PANTHER" id="PTHR46960:SF1">
    <property type="entry name" value="E3 UBIQUITIN-PROTEIN LIGASE KEG"/>
    <property type="match status" value="1"/>
</dbReference>
<protein>
    <submittedName>
        <fullName evidence="2">Uncharacterized protein</fullName>
    </submittedName>
</protein>
<organism evidence="2">
    <name type="scientific">Brassica oleracea</name>
    <name type="common">Wild cabbage</name>
    <dbReference type="NCBI Taxonomy" id="3712"/>
    <lineage>
        <taxon>Eukaryota</taxon>
        <taxon>Viridiplantae</taxon>
        <taxon>Streptophyta</taxon>
        <taxon>Embryophyta</taxon>
        <taxon>Tracheophyta</taxon>
        <taxon>Spermatophyta</taxon>
        <taxon>Magnoliopsida</taxon>
        <taxon>eudicotyledons</taxon>
        <taxon>Gunneridae</taxon>
        <taxon>Pentapetalae</taxon>
        <taxon>rosids</taxon>
        <taxon>malvids</taxon>
        <taxon>Brassicales</taxon>
        <taxon>Brassicaceae</taxon>
        <taxon>Brassiceae</taxon>
        <taxon>Brassica</taxon>
    </lineage>
</organism>
<dbReference type="SUPFAM" id="SSF48403">
    <property type="entry name" value="Ankyrin repeat"/>
    <property type="match status" value="1"/>
</dbReference>
<dbReference type="InterPro" id="IPR002110">
    <property type="entry name" value="Ankyrin_rpt"/>
</dbReference>
<dbReference type="SMART" id="SM00248">
    <property type="entry name" value="ANK"/>
    <property type="match status" value="2"/>
</dbReference>
<dbReference type="EMBL" id="LR031874">
    <property type="protein sequence ID" value="VDD19131.1"/>
    <property type="molecule type" value="Genomic_DNA"/>
</dbReference>
<dbReference type="InterPro" id="IPR036770">
    <property type="entry name" value="Ankyrin_rpt-contain_sf"/>
</dbReference>
<dbReference type="AlphaFoldDB" id="A0A3P6D7Z9"/>
<accession>A0A3P6D7Z9</accession>
<feature type="repeat" description="ANK" evidence="1">
    <location>
        <begin position="85"/>
        <end position="117"/>
    </location>
</feature>
<dbReference type="GO" id="GO:0045324">
    <property type="term" value="P:late endosome to vacuole transport"/>
    <property type="evidence" value="ECO:0007669"/>
    <property type="project" value="TreeGrafter"/>
</dbReference>
<sequence length="253" mass="28175">MLLLSRDGWKFPVQNKFLRQLISKVQVALLCVWLAAIRKDHEKVSCFANKTRIMNICMYTAAEGREIVQILLAAGADPSAQDAMHGRTALHTAAMSNNVELVRVILDAGVNANIQNMSKTIPLHLALAGADAAKKIRENLEWLVVMLRKDLMDALLKRGVHLPPTIYKIGDWVKFKRDVTTPLHGWQGANPKSVGFVQNILADNEDMIVAFCSGEARVLANEVVKFDSLGQRPACKTPKRCERAKVWLAWPVT</sequence>
<dbReference type="GO" id="GO:0009738">
    <property type="term" value="P:abscisic acid-activated signaling pathway"/>
    <property type="evidence" value="ECO:0007669"/>
    <property type="project" value="InterPro"/>
</dbReference>
<dbReference type="GO" id="GO:0009788">
    <property type="term" value="P:negative regulation of abscisic acid-activated signaling pathway"/>
    <property type="evidence" value="ECO:0007669"/>
    <property type="project" value="TreeGrafter"/>
</dbReference>
<dbReference type="PROSITE" id="PS50088">
    <property type="entry name" value="ANK_REPEAT"/>
    <property type="match status" value="1"/>
</dbReference>
<evidence type="ECO:0000256" key="1">
    <source>
        <dbReference type="PROSITE-ProRule" id="PRU00023"/>
    </source>
</evidence>
<dbReference type="GO" id="GO:0005802">
    <property type="term" value="C:trans-Golgi network"/>
    <property type="evidence" value="ECO:0007669"/>
    <property type="project" value="TreeGrafter"/>
</dbReference>
<name>A0A3P6D7Z9_BRAOL</name>
<dbReference type="PROSITE" id="PS50297">
    <property type="entry name" value="ANK_REP_REGION"/>
    <property type="match status" value="1"/>
</dbReference>
<dbReference type="PANTHER" id="PTHR46960">
    <property type="entry name" value="E3 UBIQUITIN-PROTEIN LIGASE KEG"/>
    <property type="match status" value="1"/>
</dbReference>
<evidence type="ECO:0000313" key="2">
    <source>
        <dbReference type="EMBL" id="VDD19131.1"/>
    </source>
</evidence>
<gene>
    <name evidence="2" type="ORF">BOLC2T06569H</name>
</gene>
<dbReference type="Pfam" id="PF12796">
    <property type="entry name" value="Ank_2"/>
    <property type="match status" value="1"/>
</dbReference>
<dbReference type="Gene3D" id="1.25.40.20">
    <property type="entry name" value="Ankyrin repeat-containing domain"/>
    <property type="match status" value="1"/>
</dbReference>
<dbReference type="InterPro" id="IPR044584">
    <property type="entry name" value="KEG"/>
</dbReference>
<keyword evidence="1" id="KW-0040">ANK repeat</keyword>
<proteinExistence type="predicted"/>
<dbReference type="GO" id="GO:0016567">
    <property type="term" value="P:protein ubiquitination"/>
    <property type="evidence" value="ECO:0007669"/>
    <property type="project" value="InterPro"/>
</dbReference>
<reference evidence="2" key="1">
    <citation type="submission" date="2018-11" db="EMBL/GenBank/DDBJ databases">
        <authorList>
            <consortium name="Genoscope - CEA"/>
            <person name="William W."/>
        </authorList>
    </citation>
    <scope>NUCLEOTIDE SEQUENCE</scope>
</reference>
<dbReference type="GO" id="GO:0005769">
    <property type="term" value="C:early endosome"/>
    <property type="evidence" value="ECO:0007669"/>
    <property type="project" value="TreeGrafter"/>
</dbReference>
<dbReference type="GO" id="GO:0006952">
    <property type="term" value="P:defense response"/>
    <property type="evidence" value="ECO:0007669"/>
    <property type="project" value="InterPro"/>
</dbReference>